<comment type="caution">
    <text evidence="4">The sequence shown here is derived from an EMBL/GenBank/DDBJ whole genome shotgun (WGS) entry which is preliminary data.</text>
</comment>
<feature type="region of interest" description="Disordered" evidence="3">
    <location>
        <begin position="1"/>
        <end position="26"/>
    </location>
</feature>
<gene>
    <name evidence="2" type="primary">cutC</name>
    <name evidence="4" type="ORF">NCTC11535_01271</name>
</gene>
<dbReference type="RefSeq" id="WP_229116852.1">
    <property type="nucleotide sequence ID" value="NZ_UAPQ01000007.1"/>
</dbReference>
<evidence type="ECO:0000313" key="4">
    <source>
        <dbReference type="EMBL" id="SPT53601.1"/>
    </source>
</evidence>
<dbReference type="InterPro" id="IPR036822">
    <property type="entry name" value="CutC-like_dom_sf"/>
</dbReference>
<comment type="subcellular location">
    <subcellularLocation>
        <location evidence="2">Cytoplasm</location>
    </subcellularLocation>
</comment>
<dbReference type="SUPFAM" id="SSF110395">
    <property type="entry name" value="CutC-like"/>
    <property type="match status" value="1"/>
</dbReference>
<evidence type="ECO:0000256" key="3">
    <source>
        <dbReference type="SAM" id="MobiDB-lite"/>
    </source>
</evidence>
<organism evidence="4 5">
    <name type="scientific">Actinomyces bovis</name>
    <dbReference type="NCBI Taxonomy" id="1658"/>
    <lineage>
        <taxon>Bacteria</taxon>
        <taxon>Bacillati</taxon>
        <taxon>Actinomycetota</taxon>
        <taxon>Actinomycetes</taxon>
        <taxon>Actinomycetales</taxon>
        <taxon>Actinomycetaceae</taxon>
        <taxon>Actinomyces</taxon>
    </lineage>
</organism>
<dbReference type="Gene3D" id="3.20.20.380">
    <property type="entry name" value="Copper homeostasis (CutC) domain"/>
    <property type="match status" value="1"/>
</dbReference>
<evidence type="ECO:0000256" key="1">
    <source>
        <dbReference type="ARBA" id="ARBA00007768"/>
    </source>
</evidence>
<dbReference type="HAMAP" id="MF_00795">
    <property type="entry name" value="CutC"/>
    <property type="match status" value="1"/>
</dbReference>
<keyword evidence="2" id="KW-0963">Cytoplasm</keyword>
<proteinExistence type="inferred from homology"/>
<dbReference type="PANTHER" id="PTHR12598">
    <property type="entry name" value="COPPER HOMEOSTASIS PROTEIN CUTC"/>
    <property type="match status" value="1"/>
</dbReference>
<keyword evidence="5" id="KW-1185">Reference proteome</keyword>
<reference evidence="4 5" key="1">
    <citation type="submission" date="2018-06" db="EMBL/GenBank/DDBJ databases">
        <authorList>
            <consortium name="Pathogen Informatics"/>
            <person name="Doyle S."/>
        </authorList>
    </citation>
    <scope>NUCLEOTIDE SEQUENCE [LARGE SCALE GENOMIC DNA]</scope>
    <source>
        <strain evidence="4 5">NCTC11535</strain>
    </source>
</reference>
<sequence length="309" mass="32487">MSAMRMAGATSPGRDHSHPRQYQPAKGTHVRVEICVESLAGVRSAARAGADRAELCDNLAVGGTTPSIGAVEAAVLAAAEQVEARRLALGPAWSALPEAAPFGVQVMIRPRGGDFVFDQDERHAMMADVRRIARLSDELADYTRPVPTSAAGRDLPPAVELGFVIGALTPEGKVDRGLVRLLADTADGAPVTFHKAIDCVPDIEAAYRSLLGLGVHRVLTSGGIAAKENALRGAKSLARLVELSRSDAGPGVIVAGGVRTENAAELIATTGTDEIHLRCPLPNLPHDVPQATDEDEVHRIAKLVQAIKR</sequence>
<name>A0ABY1VPP4_9ACTO</name>
<dbReference type="Proteomes" id="UP000250006">
    <property type="component" value="Unassembled WGS sequence"/>
</dbReference>
<dbReference type="PANTHER" id="PTHR12598:SF0">
    <property type="entry name" value="COPPER HOMEOSTASIS PROTEIN CUTC HOMOLOG"/>
    <property type="match status" value="1"/>
</dbReference>
<comment type="similarity">
    <text evidence="1 2">Belongs to the CutC family.</text>
</comment>
<dbReference type="Pfam" id="PF03932">
    <property type="entry name" value="CutC"/>
    <property type="match status" value="2"/>
</dbReference>
<evidence type="ECO:0000313" key="5">
    <source>
        <dbReference type="Proteomes" id="UP000250006"/>
    </source>
</evidence>
<dbReference type="EMBL" id="UAPQ01000007">
    <property type="protein sequence ID" value="SPT53601.1"/>
    <property type="molecule type" value="Genomic_DNA"/>
</dbReference>
<evidence type="ECO:0000256" key="2">
    <source>
        <dbReference type="HAMAP-Rule" id="MF_00795"/>
    </source>
</evidence>
<comment type="caution">
    <text evidence="2">Once thought to be involved in copper homeostasis, experiments in E.coli have shown this is not the case.</text>
</comment>
<protein>
    <recommendedName>
        <fullName evidence="2">PF03932 family protein CutC</fullName>
    </recommendedName>
</protein>
<dbReference type="InterPro" id="IPR005627">
    <property type="entry name" value="CutC-like"/>
</dbReference>
<accession>A0ABY1VPP4</accession>